<reference evidence="2 3" key="1">
    <citation type="journal article" date="2021" name="Comput. Struct. Biotechnol. J.">
        <title>De novo genome assembly of the potent medicinal plant Rehmannia glutinosa using nanopore technology.</title>
        <authorList>
            <person name="Ma L."/>
            <person name="Dong C."/>
            <person name="Song C."/>
            <person name="Wang X."/>
            <person name="Zheng X."/>
            <person name="Niu Y."/>
            <person name="Chen S."/>
            <person name="Feng W."/>
        </authorList>
    </citation>
    <scope>NUCLEOTIDE SEQUENCE [LARGE SCALE GENOMIC DNA]</scope>
    <source>
        <strain evidence="2">DH-2019</strain>
    </source>
</reference>
<feature type="domain" description="N-acetyltransferase" evidence="1">
    <location>
        <begin position="142"/>
        <end position="286"/>
    </location>
</feature>
<dbReference type="Proteomes" id="UP001318860">
    <property type="component" value="Unassembled WGS sequence"/>
</dbReference>
<dbReference type="PANTHER" id="PTHR47426:SF3">
    <property type="entry name" value="GCN5-RELATED N-ACETYLTRANSFERASE 6, CHLOROPLASTIC"/>
    <property type="match status" value="1"/>
</dbReference>
<dbReference type="Pfam" id="PF00583">
    <property type="entry name" value="Acetyltransf_1"/>
    <property type="match status" value="1"/>
</dbReference>
<evidence type="ECO:0000259" key="1">
    <source>
        <dbReference type="PROSITE" id="PS51186"/>
    </source>
</evidence>
<name>A0ABR0UVM0_REHGL</name>
<dbReference type="SUPFAM" id="SSF55729">
    <property type="entry name" value="Acyl-CoA N-acyltransferases (Nat)"/>
    <property type="match status" value="1"/>
</dbReference>
<dbReference type="InterPro" id="IPR000182">
    <property type="entry name" value="GNAT_dom"/>
</dbReference>
<sequence length="286" mass="32815">MSTIAVQRPDFSRTWGYGKRGYRISSSWTMSTPARKEKEFPGQLQKLSIPENDKFISPSNFKFDRLQLTDQVANHGDTSEFEHFVAREARLDEEYWTAAWLRAESHWEDREHDSYEHSYFSIVQEFNAMKKRYSTQFGEKCKCIVMVKKEDTNVRRSILKNVVGTLDLSIRYLSHGETFPGERVKPPLFCLINGKSSSSYGYIANLCVAKSARRQGIASSMLQFAVVSAKAQVVPGAEKVFVHVYRYNKAAQGLYQKMGFEVVDAPTSQFFVDQTYLLCLENLQTS</sequence>
<organism evidence="2 3">
    <name type="scientific">Rehmannia glutinosa</name>
    <name type="common">Chinese foxglove</name>
    <dbReference type="NCBI Taxonomy" id="99300"/>
    <lineage>
        <taxon>Eukaryota</taxon>
        <taxon>Viridiplantae</taxon>
        <taxon>Streptophyta</taxon>
        <taxon>Embryophyta</taxon>
        <taxon>Tracheophyta</taxon>
        <taxon>Spermatophyta</taxon>
        <taxon>Magnoliopsida</taxon>
        <taxon>eudicotyledons</taxon>
        <taxon>Gunneridae</taxon>
        <taxon>Pentapetalae</taxon>
        <taxon>asterids</taxon>
        <taxon>lamiids</taxon>
        <taxon>Lamiales</taxon>
        <taxon>Orobanchaceae</taxon>
        <taxon>Rehmannieae</taxon>
        <taxon>Rehmannia</taxon>
    </lineage>
</organism>
<comment type="caution">
    <text evidence="2">The sequence shown here is derived from an EMBL/GenBank/DDBJ whole genome shotgun (WGS) entry which is preliminary data.</text>
</comment>
<dbReference type="PROSITE" id="PS51186">
    <property type="entry name" value="GNAT"/>
    <property type="match status" value="1"/>
</dbReference>
<accession>A0ABR0UVM0</accession>
<dbReference type="InterPro" id="IPR016181">
    <property type="entry name" value="Acyl_CoA_acyltransferase"/>
</dbReference>
<protein>
    <recommendedName>
        <fullName evidence="1">N-acetyltransferase domain-containing protein</fullName>
    </recommendedName>
</protein>
<evidence type="ECO:0000313" key="2">
    <source>
        <dbReference type="EMBL" id="KAK6126744.1"/>
    </source>
</evidence>
<dbReference type="Gene3D" id="3.40.630.30">
    <property type="match status" value="1"/>
</dbReference>
<proteinExistence type="predicted"/>
<dbReference type="EMBL" id="JABTTQ020002009">
    <property type="protein sequence ID" value="KAK6126744.1"/>
    <property type="molecule type" value="Genomic_DNA"/>
</dbReference>
<gene>
    <name evidence="2" type="ORF">DH2020_039515</name>
</gene>
<evidence type="ECO:0000313" key="3">
    <source>
        <dbReference type="Proteomes" id="UP001318860"/>
    </source>
</evidence>
<dbReference type="CDD" id="cd04301">
    <property type="entry name" value="NAT_SF"/>
    <property type="match status" value="1"/>
</dbReference>
<dbReference type="PANTHER" id="PTHR47426">
    <property type="entry name" value="ACYL-COA N-ACYLTRANSFERASES (NAT) SUPERFAMILY PROTEIN"/>
    <property type="match status" value="1"/>
</dbReference>
<keyword evidence="3" id="KW-1185">Reference proteome</keyword>